<proteinExistence type="predicted"/>
<dbReference type="GO" id="GO:0003924">
    <property type="term" value="F:GTPase activity"/>
    <property type="evidence" value="ECO:0007669"/>
    <property type="project" value="InterPro"/>
</dbReference>
<reference evidence="1" key="1">
    <citation type="submission" date="2022-11" db="EMBL/GenBank/DDBJ databases">
        <authorList>
            <person name="Kikuchi T."/>
        </authorList>
    </citation>
    <scope>NUCLEOTIDE SEQUENCE</scope>
    <source>
        <strain evidence="1">PS1010</strain>
    </source>
</reference>
<dbReference type="Proteomes" id="UP001152747">
    <property type="component" value="Unassembled WGS sequence"/>
</dbReference>
<organism evidence="1 2">
    <name type="scientific">Caenorhabditis angaria</name>
    <dbReference type="NCBI Taxonomy" id="860376"/>
    <lineage>
        <taxon>Eukaryota</taxon>
        <taxon>Metazoa</taxon>
        <taxon>Ecdysozoa</taxon>
        <taxon>Nematoda</taxon>
        <taxon>Chromadorea</taxon>
        <taxon>Rhabditida</taxon>
        <taxon>Rhabditina</taxon>
        <taxon>Rhabditomorpha</taxon>
        <taxon>Rhabditoidea</taxon>
        <taxon>Rhabditidae</taxon>
        <taxon>Peloderinae</taxon>
        <taxon>Caenorhabditis</taxon>
    </lineage>
</organism>
<keyword evidence="2" id="KW-1185">Reference proteome</keyword>
<dbReference type="Pfam" id="PF00071">
    <property type="entry name" value="Ras"/>
    <property type="match status" value="1"/>
</dbReference>
<protein>
    <submittedName>
        <fullName evidence="1">Uncharacterized protein</fullName>
    </submittedName>
</protein>
<comment type="caution">
    <text evidence="1">The sequence shown here is derived from an EMBL/GenBank/DDBJ whole genome shotgun (WGS) entry which is preliminary data.</text>
</comment>
<gene>
    <name evidence="1" type="ORF">CAMP_LOCUS17508</name>
</gene>
<name>A0A9P1N8C0_9PELO</name>
<evidence type="ECO:0000313" key="2">
    <source>
        <dbReference type="Proteomes" id="UP001152747"/>
    </source>
</evidence>
<dbReference type="AlphaFoldDB" id="A0A9P1N8C0"/>
<dbReference type="EMBL" id="CANHGI010000006">
    <property type="protein sequence ID" value="CAI5454871.1"/>
    <property type="molecule type" value="Genomic_DNA"/>
</dbReference>
<dbReference type="InterPro" id="IPR001806">
    <property type="entry name" value="Small_GTPase"/>
</dbReference>
<dbReference type="GO" id="GO:0005525">
    <property type="term" value="F:GTP binding"/>
    <property type="evidence" value="ECO:0007669"/>
    <property type="project" value="InterPro"/>
</dbReference>
<dbReference type="InterPro" id="IPR027417">
    <property type="entry name" value="P-loop_NTPase"/>
</dbReference>
<dbReference type="OrthoDB" id="1436450at2759"/>
<dbReference type="PROSITE" id="PS51419">
    <property type="entry name" value="RAB"/>
    <property type="match status" value="1"/>
</dbReference>
<accession>A0A9P1N8C0</accession>
<evidence type="ECO:0000313" key="1">
    <source>
        <dbReference type="EMBL" id="CAI5454871.1"/>
    </source>
</evidence>
<sequence length="99" mass="11316">MRQDRYGVMTRVYYKDAHAAIIVLDSTRERTIEGALRWKSDLDQKVTLADGSPVPAILLANKIISTEQGGQYEIPYLSREGNVNLDEQPHRRHDSRNCC</sequence>
<dbReference type="SUPFAM" id="SSF52540">
    <property type="entry name" value="P-loop containing nucleoside triphosphate hydrolases"/>
    <property type="match status" value="1"/>
</dbReference>
<dbReference type="Gene3D" id="3.40.50.300">
    <property type="entry name" value="P-loop containing nucleotide triphosphate hydrolases"/>
    <property type="match status" value="1"/>
</dbReference>